<proteinExistence type="predicted"/>
<dbReference type="OrthoDB" id="506637at2"/>
<dbReference type="Proteomes" id="UP000218287">
    <property type="component" value="Chromosome"/>
</dbReference>
<reference evidence="1 2" key="1">
    <citation type="submission" date="2017-06" db="EMBL/GenBank/DDBJ databases">
        <title>Genome sequencing of cyanobaciteial culture collection at National Institute for Environmental Studies (NIES).</title>
        <authorList>
            <person name="Hirose Y."/>
            <person name="Shimura Y."/>
            <person name="Fujisawa T."/>
            <person name="Nakamura Y."/>
            <person name="Kawachi M."/>
        </authorList>
    </citation>
    <scope>NUCLEOTIDE SEQUENCE [LARGE SCALE GENOMIC DNA]</scope>
    <source>
        <strain evidence="1 2">NIES-21</strain>
    </source>
</reference>
<accession>A0A1Z4GI76</accession>
<evidence type="ECO:0000313" key="1">
    <source>
        <dbReference type="EMBL" id="BAY17200.1"/>
    </source>
</evidence>
<evidence type="ECO:0000313" key="2">
    <source>
        <dbReference type="Proteomes" id="UP000218287"/>
    </source>
</evidence>
<keyword evidence="2" id="KW-1185">Reference proteome</keyword>
<evidence type="ECO:0008006" key="3">
    <source>
        <dbReference type="Google" id="ProtNLM"/>
    </source>
</evidence>
<name>A0A1Z4GI76_9CYAN</name>
<dbReference type="AlphaFoldDB" id="A0A1Z4GI76"/>
<gene>
    <name evidence="1" type="ORF">NIES21_30350</name>
</gene>
<dbReference type="EMBL" id="AP018174">
    <property type="protein sequence ID" value="BAY17200.1"/>
    <property type="molecule type" value="Genomic_DNA"/>
</dbReference>
<protein>
    <recommendedName>
        <fullName evidence="3">WYL domain-containing protein</fullName>
    </recommendedName>
</protein>
<sequence length="288" mass="33782">MPRKKETITLSIPPGTKEKLEAIARNLNIYWGKDPSISGLIVAIAQKSVEVGISFTLDSNQVNALQQAIKALSDAGRIGEAQTVVTLLLERGNLNAAMRQSLLKQASRLVQAWRSQIDEYRQNQQPFHLLYENSQGQELLYTVRYAEPCFFDKRFYLMIWCEETEDVEDLIPKLPELWHNRNLIFDRIRSIVPASGEWREGLDSIKVYLHFRGWMVKSYQRREDDLEDEIIGDVRQVVRRVVNELWLIREVARYWDECEIVSPEPMRDRLKQKIRTLCDLYDIETKRL</sequence>
<organism evidence="1 2">
    <name type="scientific">Anabaenopsis circularis NIES-21</name>
    <dbReference type="NCBI Taxonomy" id="1085406"/>
    <lineage>
        <taxon>Bacteria</taxon>
        <taxon>Bacillati</taxon>
        <taxon>Cyanobacteriota</taxon>
        <taxon>Cyanophyceae</taxon>
        <taxon>Nostocales</taxon>
        <taxon>Nodulariaceae</taxon>
        <taxon>Anabaenopsis</taxon>
    </lineage>
</organism>